<keyword evidence="2" id="KW-1185">Reference proteome</keyword>
<organism evidence="1 2">
    <name type="scientific">Tribonema minus</name>
    <dbReference type="NCBI Taxonomy" id="303371"/>
    <lineage>
        <taxon>Eukaryota</taxon>
        <taxon>Sar</taxon>
        <taxon>Stramenopiles</taxon>
        <taxon>Ochrophyta</taxon>
        <taxon>PX clade</taxon>
        <taxon>Xanthophyceae</taxon>
        <taxon>Tribonematales</taxon>
        <taxon>Tribonemataceae</taxon>
        <taxon>Tribonema</taxon>
    </lineage>
</organism>
<sequence>MRACARALRDEGLCKGVSYYDGRRTGGPHTFYGISGSCTNPPFAHEQQLKKFVAPELLPPQAQPSVKLVQECRSQRFLLWTRNDLDFNAGHAHKGAAAAAASRACQVGHELRAVGRWAMSCALWEAHSLDRTLVIDSFQGMNRGGSSGAQLTMTLSCPSSVALQLSGRQSLTPPLALLPPLSPLLPVPLPLPPPRAADGAGHGAPRALASKMSCLTPTCTTVAIP</sequence>
<comment type="caution">
    <text evidence="1">The sequence shown here is derived from an EMBL/GenBank/DDBJ whole genome shotgun (WGS) entry which is preliminary data.</text>
</comment>
<gene>
    <name evidence="1" type="ORF">JKP88DRAFT_287987</name>
</gene>
<accession>A0A835Z635</accession>
<dbReference type="AlphaFoldDB" id="A0A835Z635"/>
<evidence type="ECO:0000313" key="1">
    <source>
        <dbReference type="EMBL" id="KAG5187680.1"/>
    </source>
</evidence>
<name>A0A835Z635_9STRA</name>
<reference evidence="1" key="1">
    <citation type="submission" date="2021-02" db="EMBL/GenBank/DDBJ databases">
        <title>First Annotated Genome of the Yellow-green Alga Tribonema minus.</title>
        <authorList>
            <person name="Mahan K.M."/>
        </authorList>
    </citation>
    <scope>NUCLEOTIDE SEQUENCE</scope>
    <source>
        <strain evidence="1">UTEX B ZZ1240</strain>
    </source>
</reference>
<dbReference type="Proteomes" id="UP000664859">
    <property type="component" value="Unassembled WGS sequence"/>
</dbReference>
<dbReference type="EMBL" id="JAFCMP010000085">
    <property type="protein sequence ID" value="KAG5187680.1"/>
    <property type="molecule type" value="Genomic_DNA"/>
</dbReference>
<protein>
    <submittedName>
        <fullName evidence="1">Uncharacterized protein</fullName>
    </submittedName>
</protein>
<proteinExistence type="predicted"/>
<evidence type="ECO:0000313" key="2">
    <source>
        <dbReference type="Proteomes" id="UP000664859"/>
    </source>
</evidence>